<protein>
    <submittedName>
        <fullName evidence="1">ABC transporter ATP-binding protein</fullName>
    </submittedName>
</protein>
<comment type="caution">
    <text evidence="1">The sequence shown here is derived from an EMBL/GenBank/DDBJ whole genome shotgun (WGS) entry which is preliminary data.</text>
</comment>
<dbReference type="EMBL" id="SRYA01000006">
    <property type="protein sequence ID" value="TGY97544.1"/>
    <property type="molecule type" value="Genomic_DNA"/>
</dbReference>
<name>A0AC61S0P8_9FIRM</name>
<sequence length="578" mass="63263">MWKYIRQYLFFAVIAGLFMVGEVLMDLIQPGIMSRIVDDGVLGVSNGGAPNLHLVWMLGLEMIGLVLFGGLCGSLNNAFVHISSQNIGNEIRKDCFRRIMAFSFPQLDRFGTGSLVTRVTNDITQVQAFVSLFVRGMIRTSLLTFGSMYCMFRLNLCFGLIVLCAFPFLVGVILFCLWKANPLFSRLQAQLDFLNGMMQEDVSGIRIIKACVREAYEKLRFGKANGELIKTQLQILVIFAFMNPLVNGLMYMAVTVILLAGGLEAGKGAATPGTVMAAITYATQLLNGILMLVMLFQNISRGAASWKRVREILESVPELVDGSLDGTADLQGEIEFRNVSFSYPGSGQNVLSHINLTIHKGETVAVMGATGCGKTSLVNLIPRFYDAAAGTVLVDGIDVKEYRQEALREKIAIAMQKSELFCMTVGENIAWGLPGAEDRSLEYAASIAQADRFIASMEQGYGTAVAERGMSLSGGQKQRISIARAVVKPAEIYIFDDSTSALDLKTEAEFYRALKRSRPDSTKIIIAQRIASVRTADRIVVLENGGIAACGTHEELLISCQAYQEIYHSQIGEEARSA</sequence>
<reference evidence="1" key="1">
    <citation type="submission" date="2019-04" db="EMBL/GenBank/DDBJ databases">
        <title>Microbes associate with the intestines of laboratory mice.</title>
        <authorList>
            <person name="Navarre W."/>
            <person name="Wong E."/>
            <person name="Huang K."/>
            <person name="Tropini C."/>
            <person name="Ng K."/>
            <person name="Yu B."/>
        </authorList>
    </citation>
    <scope>NUCLEOTIDE SEQUENCE</scope>
    <source>
        <strain evidence="1">NM01_1-7b</strain>
    </source>
</reference>
<dbReference type="Proteomes" id="UP000304953">
    <property type="component" value="Unassembled WGS sequence"/>
</dbReference>
<keyword evidence="1" id="KW-0067">ATP-binding</keyword>
<keyword evidence="1" id="KW-0547">Nucleotide-binding</keyword>
<keyword evidence="2" id="KW-1185">Reference proteome</keyword>
<evidence type="ECO:0000313" key="2">
    <source>
        <dbReference type="Proteomes" id="UP000304953"/>
    </source>
</evidence>
<evidence type="ECO:0000313" key="1">
    <source>
        <dbReference type="EMBL" id="TGY97544.1"/>
    </source>
</evidence>
<accession>A0AC61S0P8</accession>
<proteinExistence type="predicted"/>
<gene>
    <name evidence="1" type="ORF">E5329_03990</name>
</gene>
<organism evidence="1 2">
    <name type="scientific">Petralouisia muris</name>
    <dbReference type="NCBI Taxonomy" id="3032872"/>
    <lineage>
        <taxon>Bacteria</taxon>
        <taxon>Bacillati</taxon>
        <taxon>Bacillota</taxon>
        <taxon>Clostridia</taxon>
        <taxon>Lachnospirales</taxon>
        <taxon>Lachnospiraceae</taxon>
        <taxon>Petralouisia</taxon>
    </lineage>
</organism>